<feature type="compositionally biased region" description="Polar residues" evidence="1">
    <location>
        <begin position="417"/>
        <end position="428"/>
    </location>
</feature>
<feature type="region of interest" description="Disordered" evidence="1">
    <location>
        <begin position="95"/>
        <end position="256"/>
    </location>
</feature>
<dbReference type="OrthoDB" id="273070at2759"/>
<feature type="compositionally biased region" description="Acidic residues" evidence="1">
    <location>
        <begin position="219"/>
        <end position="251"/>
    </location>
</feature>
<dbReference type="Pfam" id="PF10453">
    <property type="entry name" value="NUFIP1"/>
    <property type="match status" value="1"/>
</dbReference>
<accession>H2B195</accession>
<sequence length="428" mass="48767">MGSGERRSNFNGLPYQNSLPRPTSSGTLNNGEEQIFTKRQKLNDTKSYYPNNGHHTAMNYATPQSLDAQNYNAIYASYQGAPPYMNYGLSKMYQPPAHQPMQGNGSVMQNQSNRSSYAPSKWKSKPLNYGQDFNESQPVQNGSERYNGGQHLPVHERISYEDIYSSPPKPSKRAKPKVSRVQKVSHGSKDKKEFRVVNVSSKPTTSNEKPREGLHGDDKENEDEKENGDVNEDSNEDDDNGDDDDDDDDNDSDKNIAISGTAITLVTEEDIKKWREERRKMWLLKISNNKKMHMDKLGISEQEVNNTSVLKDTKKQKQFVQNIQNQVRRYNPKANLGLKIVQREMANDNTKILKFIEELGEAGILDHELTQAEKEVLFGGSNDKERAGHYSGNNINNNRNRPGNYEYNGHDRKFSGSRFNNNYKSDKK</sequence>
<feature type="region of interest" description="Disordered" evidence="1">
    <location>
        <begin position="1"/>
        <end position="35"/>
    </location>
</feature>
<reference evidence="3 4" key="1">
    <citation type="journal article" date="2011" name="Proc. Natl. Acad. Sci. U.S.A.">
        <title>Evolutionary erosion of yeast sex chromosomes by mating-type switching accidents.</title>
        <authorList>
            <person name="Gordon J.L."/>
            <person name="Armisen D."/>
            <person name="Proux-Wera E."/>
            <person name="Oheigeartaigh S.S."/>
            <person name="Byrne K.P."/>
            <person name="Wolfe K.H."/>
        </authorList>
    </citation>
    <scope>NUCLEOTIDE SEQUENCE [LARGE SCALE GENOMIC DNA]</scope>
    <source>
        <strain evidence="4">ATCC 22294 / BCRC 22015 / CBS 2517 / CECT 1963 / NBRC 1671 / NRRL Y-8276</strain>
    </source>
</reference>
<gene>
    <name evidence="3" type="primary">KAFR0K00400</name>
    <name evidence="3" type="ORF">KAFR_0K00400</name>
</gene>
<organism evidence="3 4">
    <name type="scientific">Kazachstania africana (strain ATCC 22294 / BCRC 22015 / CBS 2517 / CECT 1963 / NBRC 1671 / NRRL Y-8276)</name>
    <name type="common">Yeast</name>
    <name type="synonym">Kluyveromyces africanus</name>
    <dbReference type="NCBI Taxonomy" id="1071382"/>
    <lineage>
        <taxon>Eukaryota</taxon>
        <taxon>Fungi</taxon>
        <taxon>Dikarya</taxon>
        <taxon>Ascomycota</taxon>
        <taxon>Saccharomycotina</taxon>
        <taxon>Saccharomycetes</taxon>
        <taxon>Saccharomycetales</taxon>
        <taxon>Saccharomycetaceae</taxon>
        <taxon>Kazachstania</taxon>
    </lineage>
</organism>
<dbReference type="Gene3D" id="6.10.250.1790">
    <property type="match status" value="1"/>
</dbReference>
<feature type="domain" description="FMR1-interacting protein 1 conserved" evidence="2">
    <location>
        <begin position="252"/>
        <end position="303"/>
    </location>
</feature>
<feature type="compositionally biased region" description="Polar residues" evidence="1">
    <location>
        <begin position="198"/>
        <end position="207"/>
    </location>
</feature>
<keyword evidence="4" id="KW-1185">Reference proteome</keyword>
<dbReference type="GeneID" id="13886584"/>
<dbReference type="EMBL" id="HE650831">
    <property type="protein sequence ID" value="CCF60395.1"/>
    <property type="molecule type" value="Genomic_DNA"/>
</dbReference>
<feature type="compositionally biased region" description="Low complexity" evidence="1">
    <location>
        <begin position="392"/>
        <end position="407"/>
    </location>
</feature>
<dbReference type="RefSeq" id="XP_003959530.1">
    <property type="nucleotide sequence ID" value="XM_003959481.1"/>
</dbReference>
<feature type="compositionally biased region" description="Polar residues" evidence="1">
    <location>
        <begin position="101"/>
        <end position="118"/>
    </location>
</feature>
<dbReference type="KEGG" id="kaf:KAFR_0K00400"/>
<evidence type="ECO:0000259" key="2">
    <source>
        <dbReference type="Pfam" id="PF10453"/>
    </source>
</evidence>
<dbReference type="eggNOG" id="ENOG502S1E3">
    <property type="taxonomic scope" value="Eukaryota"/>
</dbReference>
<dbReference type="AlphaFoldDB" id="H2B195"/>
<evidence type="ECO:0000313" key="4">
    <source>
        <dbReference type="Proteomes" id="UP000005220"/>
    </source>
</evidence>
<name>H2B195_KAZAF</name>
<dbReference type="InterPro" id="IPR019496">
    <property type="entry name" value="NUFIP1_cons_dom"/>
</dbReference>
<feature type="compositionally biased region" description="Polar residues" evidence="1">
    <location>
        <begin position="9"/>
        <end position="32"/>
    </location>
</feature>
<feature type="compositionally biased region" description="Basic and acidic residues" evidence="1">
    <location>
        <begin position="208"/>
        <end position="218"/>
    </location>
</feature>
<proteinExistence type="predicted"/>
<dbReference type="HOGENOM" id="CLU_038609_0_0_1"/>
<evidence type="ECO:0000256" key="1">
    <source>
        <dbReference type="SAM" id="MobiDB-lite"/>
    </source>
</evidence>
<feature type="compositionally biased region" description="Basic residues" evidence="1">
    <location>
        <begin position="170"/>
        <end position="180"/>
    </location>
</feature>
<dbReference type="STRING" id="1071382.H2B195"/>
<dbReference type="InParanoid" id="H2B195"/>
<evidence type="ECO:0000313" key="3">
    <source>
        <dbReference type="EMBL" id="CCF60395.1"/>
    </source>
</evidence>
<feature type="compositionally biased region" description="Polar residues" evidence="1">
    <location>
        <begin position="131"/>
        <end position="144"/>
    </location>
</feature>
<protein>
    <recommendedName>
        <fullName evidence="2">FMR1-interacting protein 1 conserved domain-containing protein</fullName>
    </recommendedName>
</protein>
<feature type="region of interest" description="Disordered" evidence="1">
    <location>
        <begin position="380"/>
        <end position="428"/>
    </location>
</feature>
<dbReference type="Proteomes" id="UP000005220">
    <property type="component" value="Chromosome 11"/>
</dbReference>